<evidence type="ECO:0000313" key="1">
    <source>
        <dbReference type="EMBL" id="EGI58049.1"/>
    </source>
</evidence>
<keyword evidence="2" id="KW-1185">Reference proteome</keyword>
<name>F4X680_ACREC</name>
<proteinExistence type="predicted"/>
<accession>F4X680</accession>
<sequence length="206" mass="22688">MLPVGRQAGRQAGRARVRLRGKGESCFDSYGGSRLVGVMRRIEFIGSALDQAGLRSSIKKGSECFGIGRTPARLFAGSERRSIRYLRETSGYDFPLIISAIDPKTNKLNAPKVEFDSVIRQLLGYFIVAAPCPEYASDIVPRNKALSDGFCRFFPPSKHRIWKYEDKDTGALVDGGAMYRDGVEVAAISAIMRVGESGNQRTMENV</sequence>
<protein>
    <submittedName>
        <fullName evidence="1">Uncharacterized protein</fullName>
    </submittedName>
</protein>
<evidence type="ECO:0000313" key="2">
    <source>
        <dbReference type="Proteomes" id="UP000007755"/>
    </source>
</evidence>
<organism evidence="2">
    <name type="scientific">Acromyrmex echinatior</name>
    <name type="common">Panamanian leafcutter ant</name>
    <name type="synonym">Acromyrmex octospinosus echinatior</name>
    <dbReference type="NCBI Taxonomy" id="103372"/>
    <lineage>
        <taxon>Eukaryota</taxon>
        <taxon>Metazoa</taxon>
        <taxon>Ecdysozoa</taxon>
        <taxon>Arthropoda</taxon>
        <taxon>Hexapoda</taxon>
        <taxon>Insecta</taxon>
        <taxon>Pterygota</taxon>
        <taxon>Neoptera</taxon>
        <taxon>Endopterygota</taxon>
        <taxon>Hymenoptera</taxon>
        <taxon>Apocrita</taxon>
        <taxon>Aculeata</taxon>
        <taxon>Formicoidea</taxon>
        <taxon>Formicidae</taxon>
        <taxon>Myrmicinae</taxon>
        <taxon>Acromyrmex</taxon>
    </lineage>
</organism>
<reference evidence="1" key="1">
    <citation type="submission" date="2011-02" db="EMBL/GenBank/DDBJ databases">
        <title>The genome of the leaf-cutting ant Acromyrmex echinatior suggests key adaptations to social evolution and fungus farming.</title>
        <authorList>
            <person name="Nygaard S."/>
            <person name="Zhang G."/>
        </authorList>
    </citation>
    <scope>NUCLEOTIDE SEQUENCE</scope>
</reference>
<gene>
    <name evidence="1" type="ORF">G5I_13889</name>
</gene>
<dbReference type="AlphaFoldDB" id="F4X680"/>
<dbReference type="EMBL" id="GL888788">
    <property type="protein sequence ID" value="EGI58049.1"/>
    <property type="molecule type" value="Genomic_DNA"/>
</dbReference>
<dbReference type="Proteomes" id="UP000007755">
    <property type="component" value="Unassembled WGS sequence"/>
</dbReference>
<dbReference type="InParanoid" id="F4X680"/>